<evidence type="ECO:0000259" key="18">
    <source>
        <dbReference type="SMART" id="SM00990"/>
    </source>
</evidence>
<keyword evidence="14 17" id="KW-0234">DNA repair</keyword>
<keyword evidence="4 17" id="KW-0540">Nuclease</keyword>
<keyword evidence="11" id="KW-0269">Exonuclease</keyword>
<dbReference type="Gene3D" id="3.40.1350.10">
    <property type="match status" value="1"/>
</dbReference>
<comment type="caution">
    <text evidence="19">The sequence shown here is derived from an EMBL/GenBank/DDBJ whole genome shotgun (WGS) entry which is preliminary data.</text>
</comment>
<comment type="cofactor">
    <cofactor evidence="17">
        <name>Mg(2+)</name>
        <dbReference type="ChEBI" id="CHEBI:18420"/>
    </cofactor>
    <cofactor evidence="17">
        <name>Mn(2+)</name>
        <dbReference type="ChEBI" id="CHEBI:29035"/>
    </cofactor>
</comment>
<comment type="catalytic activity">
    <reaction evidence="1 17">
        <text>Hydrolytically removes 5'-nucleotides successively from the 3'-hydroxy termini of 3'-hydroxy-terminated oligonucleotides.</text>
        <dbReference type="EC" id="3.1.4.1"/>
    </reaction>
</comment>
<protein>
    <recommendedName>
        <fullName evidence="17">Fanconi-associated nuclease</fullName>
        <ecNumber evidence="17">3.1.4.1</ecNumber>
    </recommendedName>
</protein>
<keyword evidence="13" id="KW-0175">Coiled coil</keyword>
<proteinExistence type="inferred from homology"/>
<keyword evidence="12 17" id="KW-0460">Magnesium</keyword>
<evidence type="ECO:0000256" key="4">
    <source>
        <dbReference type="ARBA" id="ARBA00022722"/>
    </source>
</evidence>
<keyword evidence="9 17" id="KW-0378">Hydrolase</keyword>
<reference evidence="19" key="1">
    <citation type="submission" date="2023-01" db="EMBL/GenBank/DDBJ databases">
        <title>Genome assembly of the deep-sea coral Lophelia pertusa.</title>
        <authorList>
            <person name="Herrera S."/>
            <person name="Cordes E."/>
        </authorList>
    </citation>
    <scope>NUCLEOTIDE SEQUENCE</scope>
    <source>
        <strain evidence="19">USNM1676648</strain>
        <tissue evidence="19">Polyp</tissue>
    </source>
</reference>
<keyword evidence="20" id="KW-1185">Reference proteome</keyword>
<dbReference type="Proteomes" id="UP001163046">
    <property type="component" value="Unassembled WGS sequence"/>
</dbReference>
<evidence type="ECO:0000256" key="10">
    <source>
        <dbReference type="ARBA" id="ARBA00022833"/>
    </source>
</evidence>
<dbReference type="InterPro" id="IPR014883">
    <property type="entry name" value="VRR_NUC"/>
</dbReference>
<name>A0A9W9ZQA6_9CNID</name>
<accession>A0A9W9ZQA6</accession>
<dbReference type="FunFam" id="3.40.1350.10:FF:000004">
    <property type="entry name" value="Fanconi-associated nuclease"/>
    <property type="match status" value="1"/>
</dbReference>
<dbReference type="GO" id="GO:0004528">
    <property type="term" value="F:phosphodiesterase I activity"/>
    <property type="evidence" value="ECO:0007669"/>
    <property type="project" value="UniProtKB-EC"/>
</dbReference>
<evidence type="ECO:0000256" key="2">
    <source>
        <dbReference type="ARBA" id="ARBA00004123"/>
    </source>
</evidence>
<feature type="domain" description="VRR-NUC" evidence="18">
    <location>
        <begin position="10"/>
        <end position="125"/>
    </location>
</feature>
<organism evidence="19 20">
    <name type="scientific">Desmophyllum pertusum</name>
    <dbReference type="NCBI Taxonomy" id="174260"/>
    <lineage>
        <taxon>Eukaryota</taxon>
        <taxon>Metazoa</taxon>
        <taxon>Cnidaria</taxon>
        <taxon>Anthozoa</taxon>
        <taxon>Hexacorallia</taxon>
        <taxon>Scleractinia</taxon>
        <taxon>Caryophylliina</taxon>
        <taxon>Caryophylliidae</taxon>
        <taxon>Desmophyllum</taxon>
    </lineage>
</organism>
<comment type="function">
    <text evidence="17">Nuclease required for the repair of DNA interstrand cross-links (ICL). Acts as a 5'-3' exonuclease that anchors at a cut end of DNA and cleaves DNA successively at every third nucleotide, allowing to excise an ICL from one strand through flanking incisions.</text>
</comment>
<dbReference type="PANTHER" id="PTHR15749:SF4">
    <property type="entry name" value="FANCONI-ASSOCIATED NUCLEASE 1"/>
    <property type="match status" value="1"/>
</dbReference>
<dbReference type="GO" id="GO:0008409">
    <property type="term" value="F:5'-3' exonuclease activity"/>
    <property type="evidence" value="ECO:0007669"/>
    <property type="project" value="TreeGrafter"/>
</dbReference>
<dbReference type="InterPro" id="IPR033315">
    <property type="entry name" value="Fan1-like"/>
</dbReference>
<keyword evidence="16 17" id="KW-0539">Nucleus</keyword>
<dbReference type="AlphaFoldDB" id="A0A9W9ZQA6"/>
<dbReference type="InterPro" id="IPR011856">
    <property type="entry name" value="tRNA_endonuc-like_dom_sf"/>
</dbReference>
<dbReference type="GO" id="GO:0017108">
    <property type="term" value="F:5'-flap endonuclease activity"/>
    <property type="evidence" value="ECO:0007669"/>
    <property type="project" value="TreeGrafter"/>
</dbReference>
<keyword evidence="7 17" id="KW-0227">DNA damage</keyword>
<dbReference type="PANTHER" id="PTHR15749">
    <property type="entry name" value="FANCONI-ASSOCIATED NUCLEASE 1"/>
    <property type="match status" value="1"/>
</dbReference>
<evidence type="ECO:0000256" key="14">
    <source>
        <dbReference type="ARBA" id="ARBA00023204"/>
    </source>
</evidence>
<evidence type="ECO:0000256" key="8">
    <source>
        <dbReference type="ARBA" id="ARBA00022771"/>
    </source>
</evidence>
<keyword evidence="10" id="KW-0862">Zinc</keyword>
<keyword evidence="6" id="KW-0255">Endonuclease</keyword>
<dbReference type="GO" id="GO:0070336">
    <property type="term" value="F:flap-structured DNA binding"/>
    <property type="evidence" value="ECO:0007669"/>
    <property type="project" value="TreeGrafter"/>
</dbReference>
<evidence type="ECO:0000313" key="20">
    <source>
        <dbReference type="Proteomes" id="UP001163046"/>
    </source>
</evidence>
<dbReference type="GO" id="GO:0008270">
    <property type="term" value="F:zinc ion binding"/>
    <property type="evidence" value="ECO:0007669"/>
    <property type="project" value="UniProtKB-KW"/>
</dbReference>
<dbReference type="OrthoDB" id="76364at2759"/>
<dbReference type="GO" id="GO:0005634">
    <property type="term" value="C:nucleus"/>
    <property type="evidence" value="ECO:0007669"/>
    <property type="project" value="UniProtKB-SubCell"/>
</dbReference>
<evidence type="ECO:0000313" key="19">
    <source>
        <dbReference type="EMBL" id="KAJ7385435.1"/>
    </source>
</evidence>
<evidence type="ECO:0000256" key="11">
    <source>
        <dbReference type="ARBA" id="ARBA00022839"/>
    </source>
</evidence>
<dbReference type="SMART" id="SM00990">
    <property type="entry name" value="VRR_NUC"/>
    <property type="match status" value="1"/>
</dbReference>
<dbReference type="EMBL" id="MU825881">
    <property type="protein sequence ID" value="KAJ7385435.1"/>
    <property type="molecule type" value="Genomic_DNA"/>
</dbReference>
<evidence type="ECO:0000256" key="9">
    <source>
        <dbReference type="ARBA" id="ARBA00022801"/>
    </source>
</evidence>
<keyword evidence="5 17" id="KW-0479">Metal-binding</keyword>
<evidence type="ECO:0000256" key="13">
    <source>
        <dbReference type="ARBA" id="ARBA00023054"/>
    </source>
</evidence>
<dbReference type="GO" id="GO:0036297">
    <property type="term" value="P:interstrand cross-link repair"/>
    <property type="evidence" value="ECO:0007669"/>
    <property type="project" value="InterPro"/>
</dbReference>
<evidence type="ECO:0000256" key="1">
    <source>
        <dbReference type="ARBA" id="ARBA00000983"/>
    </source>
</evidence>
<gene>
    <name evidence="19" type="primary">FAN1_1</name>
    <name evidence="19" type="ORF">OS493_016519</name>
</gene>
<evidence type="ECO:0000256" key="15">
    <source>
        <dbReference type="ARBA" id="ARBA00023211"/>
    </source>
</evidence>
<evidence type="ECO:0000256" key="3">
    <source>
        <dbReference type="ARBA" id="ARBA00005533"/>
    </source>
</evidence>
<evidence type="ECO:0000256" key="16">
    <source>
        <dbReference type="ARBA" id="ARBA00023242"/>
    </source>
</evidence>
<evidence type="ECO:0000256" key="6">
    <source>
        <dbReference type="ARBA" id="ARBA00022759"/>
    </source>
</evidence>
<sequence length="135" mass="15012">MYVQCISQFISSQKLQTMLSKTWNDNDGQLCAGLSWDRFTDVEQAKQLVGCLGGHVLSGIFTRFAQGYRYHRSGLPDLVVWNSSTLDYMIAEVKGPGDKLSTKQQIWLDVLASLGANVEVCYVTAVGAKRLKMSK</sequence>
<evidence type="ECO:0000256" key="7">
    <source>
        <dbReference type="ARBA" id="ARBA00022763"/>
    </source>
</evidence>
<keyword evidence="15 17" id="KW-0464">Manganese</keyword>
<keyword evidence="8" id="KW-0863">Zinc-finger</keyword>
<comment type="subcellular location">
    <subcellularLocation>
        <location evidence="2 17">Nucleus</location>
    </subcellularLocation>
</comment>
<evidence type="ECO:0000256" key="17">
    <source>
        <dbReference type="RuleBase" id="RU365033"/>
    </source>
</evidence>
<dbReference type="EC" id="3.1.4.1" evidence="17"/>
<comment type="similarity">
    <text evidence="3 17">Belongs to the FAN1 family.</text>
</comment>
<evidence type="ECO:0000256" key="12">
    <source>
        <dbReference type="ARBA" id="ARBA00022842"/>
    </source>
</evidence>
<dbReference type="Pfam" id="PF08774">
    <property type="entry name" value="VRR_NUC"/>
    <property type="match status" value="1"/>
</dbReference>
<evidence type="ECO:0000256" key="5">
    <source>
        <dbReference type="ARBA" id="ARBA00022723"/>
    </source>
</evidence>